<dbReference type="RefSeq" id="WP_311673572.1">
    <property type="nucleotide sequence ID" value="NZ_JAVREQ010000010.1"/>
</dbReference>
<gene>
    <name evidence="2" type="ORF">RM572_13545</name>
</gene>
<protein>
    <submittedName>
        <fullName evidence="2">Uncharacterized protein</fullName>
    </submittedName>
</protein>
<proteinExistence type="predicted"/>
<evidence type="ECO:0000313" key="2">
    <source>
        <dbReference type="EMBL" id="MDT0379784.1"/>
    </source>
</evidence>
<evidence type="ECO:0000256" key="1">
    <source>
        <dbReference type="SAM" id="MobiDB-lite"/>
    </source>
</evidence>
<feature type="region of interest" description="Disordered" evidence="1">
    <location>
        <begin position="145"/>
        <end position="192"/>
    </location>
</feature>
<dbReference type="EMBL" id="JAVREQ010000010">
    <property type="protein sequence ID" value="MDT0379784.1"/>
    <property type="molecule type" value="Genomic_DNA"/>
</dbReference>
<name>A0ABU2NS20_9ACTN</name>
<feature type="region of interest" description="Disordered" evidence="1">
    <location>
        <begin position="1"/>
        <end position="32"/>
    </location>
</feature>
<sequence>MAVMLTQWSPVPWSGETVPRPALPPPADASAPTPIYETLVREWSLAGRTVPGQGGRHGRSEPVETGARWWRTEEGRPSYGGPSPVVPGPAAYGGAVYGGNGGDLYGTSLERYGFSAERQANGTEGYGTSAAPYRSVAPYVGVSGYGDGGDDAGGRAAEARPAEGVAGETEAAAADPEKAEESPPAWERVAIL</sequence>
<accession>A0ABU2NS20</accession>
<dbReference type="Proteomes" id="UP001183414">
    <property type="component" value="Unassembled WGS sequence"/>
</dbReference>
<evidence type="ECO:0000313" key="3">
    <source>
        <dbReference type="Proteomes" id="UP001183414"/>
    </source>
</evidence>
<reference evidence="3" key="1">
    <citation type="submission" date="2023-07" db="EMBL/GenBank/DDBJ databases">
        <title>30 novel species of actinomycetes from the DSMZ collection.</title>
        <authorList>
            <person name="Nouioui I."/>
        </authorList>
    </citation>
    <scope>NUCLEOTIDE SEQUENCE [LARGE SCALE GENOMIC DNA]</scope>
    <source>
        <strain evidence="3">DSM 42041</strain>
    </source>
</reference>
<keyword evidence="3" id="KW-1185">Reference proteome</keyword>
<feature type="compositionally biased region" description="Low complexity" evidence="1">
    <location>
        <begin position="162"/>
        <end position="174"/>
    </location>
</feature>
<feature type="region of interest" description="Disordered" evidence="1">
    <location>
        <begin position="47"/>
        <end position="84"/>
    </location>
</feature>
<comment type="caution">
    <text evidence="2">The sequence shown here is derived from an EMBL/GenBank/DDBJ whole genome shotgun (WGS) entry which is preliminary data.</text>
</comment>
<organism evidence="2 3">
    <name type="scientific">Streptomyces hazeniae</name>
    <dbReference type="NCBI Taxonomy" id="3075538"/>
    <lineage>
        <taxon>Bacteria</taxon>
        <taxon>Bacillati</taxon>
        <taxon>Actinomycetota</taxon>
        <taxon>Actinomycetes</taxon>
        <taxon>Kitasatosporales</taxon>
        <taxon>Streptomycetaceae</taxon>
        <taxon>Streptomyces</taxon>
    </lineage>
</organism>